<dbReference type="GO" id="GO:0004672">
    <property type="term" value="F:protein kinase activity"/>
    <property type="evidence" value="ECO:0007669"/>
    <property type="project" value="InterPro"/>
</dbReference>
<organism evidence="1 2">
    <name type="scientific">Pholiota conissans</name>
    <dbReference type="NCBI Taxonomy" id="109636"/>
    <lineage>
        <taxon>Eukaryota</taxon>
        <taxon>Fungi</taxon>
        <taxon>Dikarya</taxon>
        <taxon>Basidiomycota</taxon>
        <taxon>Agaricomycotina</taxon>
        <taxon>Agaricomycetes</taxon>
        <taxon>Agaricomycetidae</taxon>
        <taxon>Agaricales</taxon>
        <taxon>Agaricineae</taxon>
        <taxon>Strophariaceae</taxon>
        <taxon>Pholiota</taxon>
    </lineage>
</organism>
<accession>A0A9P5YND3</accession>
<dbReference type="PROSITE" id="PS00109">
    <property type="entry name" value="PROTEIN_KINASE_TYR"/>
    <property type="match status" value="1"/>
</dbReference>
<sequence length="190" mass="21875">MAKDIHYGLFLANYRDAIYPPPRFVVKFAKRYGKAVHECLAREQLAPKLFICQRVIGNMIVVVMERAIGQPLDFMLRFGRLDIDARLIFECLKGAVSALKREGLVHGDIRARNIVVDEYSQGALKIVDFDWATKDGEGFYPDTINMEELSKQWHRDVGPMKKIKMEHDKYAVFNVLGREYLGITEDPSEH</sequence>
<dbReference type="InterPro" id="IPR011009">
    <property type="entry name" value="Kinase-like_dom_sf"/>
</dbReference>
<evidence type="ECO:0000313" key="2">
    <source>
        <dbReference type="Proteomes" id="UP000807469"/>
    </source>
</evidence>
<dbReference type="Proteomes" id="UP000807469">
    <property type="component" value="Unassembled WGS sequence"/>
</dbReference>
<evidence type="ECO:0000313" key="1">
    <source>
        <dbReference type="EMBL" id="KAF9472016.1"/>
    </source>
</evidence>
<keyword evidence="2" id="KW-1185">Reference proteome</keyword>
<comment type="caution">
    <text evidence="1">The sequence shown here is derived from an EMBL/GenBank/DDBJ whole genome shotgun (WGS) entry which is preliminary data.</text>
</comment>
<dbReference type="OrthoDB" id="3250441at2759"/>
<dbReference type="AlphaFoldDB" id="A0A9P5YND3"/>
<proteinExistence type="predicted"/>
<dbReference type="SUPFAM" id="SSF56112">
    <property type="entry name" value="Protein kinase-like (PK-like)"/>
    <property type="match status" value="1"/>
</dbReference>
<dbReference type="Gene3D" id="1.10.510.10">
    <property type="entry name" value="Transferase(Phosphotransferase) domain 1"/>
    <property type="match status" value="1"/>
</dbReference>
<protein>
    <recommendedName>
        <fullName evidence="3">Non-specific serine/threonine protein kinase</fullName>
    </recommendedName>
</protein>
<dbReference type="InterPro" id="IPR008266">
    <property type="entry name" value="Tyr_kinase_AS"/>
</dbReference>
<reference evidence="1" key="1">
    <citation type="submission" date="2020-11" db="EMBL/GenBank/DDBJ databases">
        <authorList>
            <consortium name="DOE Joint Genome Institute"/>
            <person name="Ahrendt S."/>
            <person name="Riley R."/>
            <person name="Andreopoulos W."/>
            <person name="Labutti K."/>
            <person name="Pangilinan J."/>
            <person name="Ruiz-Duenas F.J."/>
            <person name="Barrasa J.M."/>
            <person name="Sanchez-Garcia M."/>
            <person name="Camarero S."/>
            <person name="Miyauchi S."/>
            <person name="Serrano A."/>
            <person name="Linde D."/>
            <person name="Babiker R."/>
            <person name="Drula E."/>
            <person name="Ayuso-Fernandez I."/>
            <person name="Pacheco R."/>
            <person name="Padilla G."/>
            <person name="Ferreira P."/>
            <person name="Barriuso J."/>
            <person name="Kellner H."/>
            <person name="Castanera R."/>
            <person name="Alfaro M."/>
            <person name="Ramirez L."/>
            <person name="Pisabarro A.G."/>
            <person name="Kuo A."/>
            <person name="Tritt A."/>
            <person name="Lipzen A."/>
            <person name="He G."/>
            <person name="Yan M."/>
            <person name="Ng V."/>
            <person name="Cullen D."/>
            <person name="Martin F."/>
            <person name="Rosso M.-N."/>
            <person name="Henrissat B."/>
            <person name="Hibbett D."/>
            <person name="Martinez A.T."/>
            <person name="Grigoriev I.V."/>
        </authorList>
    </citation>
    <scope>NUCLEOTIDE SEQUENCE</scope>
    <source>
        <strain evidence="1">CIRM-BRFM 674</strain>
    </source>
</reference>
<gene>
    <name evidence="1" type="ORF">BDN70DRAFT_819266</name>
</gene>
<name>A0A9P5YND3_9AGAR</name>
<dbReference type="EMBL" id="MU155590">
    <property type="protein sequence ID" value="KAF9472016.1"/>
    <property type="molecule type" value="Genomic_DNA"/>
</dbReference>
<evidence type="ECO:0008006" key="3">
    <source>
        <dbReference type="Google" id="ProtNLM"/>
    </source>
</evidence>